<evidence type="ECO:0000256" key="1">
    <source>
        <dbReference type="ARBA" id="ARBA00006594"/>
    </source>
</evidence>
<dbReference type="Proteomes" id="UP000176689">
    <property type="component" value="Unassembled WGS sequence"/>
</dbReference>
<dbReference type="PRINTS" id="PR00508">
    <property type="entry name" value="S21N4MTFRASE"/>
</dbReference>
<dbReference type="PROSITE" id="PS00092">
    <property type="entry name" value="N6_MTASE"/>
    <property type="match status" value="1"/>
</dbReference>
<organism evidence="6 7">
    <name type="scientific">Candidatus Kaiserbacteria bacterium RIFCSPHIGHO2_12_FULL_53_13</name>
    <dbReference type="NCBI Taxonomy" id="1798502"/>
    <lineage>
        <taxon>Bacteria</taxon>
        <taxon>Candidatus Kaiseribacteriota</taxon>
    </lineage>
</organism>
<dbReference type="EC" id="2.1.1.-" evidence="4"/>
<protein>
    <recommendedName>
        <fullName evidence="4">Methyltransferase</fullName>
        <ecNumber evidence="4">2.1.1.-</ecNumber>
    </recommendedName>
</protein>
<dbReference type="EMBL" id="MFLP01000034">
    <property type="protein sequence ID" value="OGG69310.1"/>
    <property type="molecule type" value="Genomic_DNA"/>
</dbReference>
<proteinExistence type="inferred from homology"/>
<keyword evidence="2" id="KW-0489">Methyltransferase</keyword>
<dbReference type="GO" id="GO:0032259">
    <property type="term" value="P:methylation"/>
    <property type="evidence" value="ECO:0007669"/>
    <property type="project" value="UniProtKB-KW"/>
</dbReference>
<gene>
    <name evidence="6" type="ORF">A3F27_01450</name>
</gene>
<reference evidence="6 7" key="1">
    <citation type="journal article" date="2016" name="Nat. Commun.">
        <title>Thousands of microbial genomes shed light on interconnected biogeochemical processes in an aquifer system.</title>
        <authorList>
            <person name="Anantharaman K."/>
            <person name="Brown C.T."/>
            <person name="Hug L.A."/>
            <person name="Sharon I."/>
            <person name="Castelle C.J."/>
            <person name="Probst A.J."/>
            <person name="Thomas B.C."/>
            <person name="Singh A."/>
            <person name="Wilkins M.J."/>
            <person name="Karaoz U."/>
            <person name="Brodie E.L."/>
            <person name="Williams K.H."/>
            <person name="Hubbard S.S."/>
            <person name="Banfield J.F."/>
        </authorList>
    </citation>
    <scope>NUCLEOTIDE SEQUENCE [LARGE SCALE GENOMIC DNA]</scope>
</reference>
<comment type="similarity">
    <text evidence="1 4">Belongs to the N(4)/N(6)-methyltransferase family.</text>
</comment>
<evidence type="ECO:0000259" key="5">
    <source>
        <dbReference type="Pfam" id="PF01555"/>
    </source>
</evidence>
<evidence type="ECO:0000313" key="7">
    <source>
        <dbReference type="Proteomes" id="UP000176689"/>
    </source>
</evidence>
<dbReference type="InterPro" id="IPR002941">
    <property type="entry name" value="DNA_methylase_N4/N6"/>
</dbReference>
<evidence type="ECO:0000313" key="6">
    <source>
        <dbReference type="EMBL" id="OGG69310.1"/>
    </source>
</evidence>
<comment type="caution">
    <text evidence="6">The sequence shown here is derived from an EMBL/GenBank/DDBJ whole genome shotgun (WGS) entry which is preliminary data.</text>
</comment>
<evidence type="ECO:0000256" key="3">
    <source>
        <dbReference type="ARBA" id="ARBA00022679"/>
    </source>
</evidence>
<dbReference type="InterPro" id="IPR029063">
    <property type="entry name" value="SAM-dependent_MTases_sf"/>
</dbReference>
<dbReference type="AlphaFoldDB" id="A0A1F6E6Z3"/>
<dbReference type="GO" id="GO:0003677">
    <property type="term" value="F:DNA binding"/>
    <property type="evidence" value="ECO:0007669"/>
    <property type="project" value="InterPro"/>
</dbReference>
<dbReference type="Pfam" id="PF01555">
    <property type="entry name" value="N6_N4_Mtase"/>
    <property type="match status" value="1"/>
</dbReference>
<dbReference type="GO" id="GO:0008170">
    <property type="term" value="F:N-methyltransferase activity"/>
    <property type="evidence" value="ECO:0007669"/>
    <property type="project" value="InterPro"/>
</dbReference>
<feature type="domain" description="DNA methylase N-4/N-6" evidence="5">
    <location>
        <begin position="57"/>
        <end position="307"/>
    </location>
</feature>
<name>A0A1F6E6Z3_9BACT</name>
<sequence length="316" mass="36496">MKKREKKKKQNSWIAKAADSIKRAGLAYKTVTTKSSQHLLINADCEDGMRALPEGSVDLIITDPPYNQNLDYGPKFNDKKSRGEFYSWFRRRLSYIPSLLSSRGSFYLISYPEINARILPFLEDELGLNYRAWITWHYPTNIGHSKKNFTRSQRSILFFTKEKDNYIFNRDILLQPYKNPTAPVIRERIKQGAKGRVAYDTLRLSDLYELNKLSYDVQILDLLKNNSPERLRNLDGHFTPFNDDKKLKRNDHPCQLPLSLLTLFIQVSSNTNSLILDPFAGTFTTSAAAEKLNRSSVGIELNKKFIDFGSKRLSLI</sequence>
<evidence type="ECO:0000256" key="2">
    <source>
        <dbReference type="ARBA" id="ARBA00022603"/>
    </source>
</evidence>
<dbReference type="SUPFAM" id="SSF53335">
    <property type="entry name" value="S-adenosyl-L-methionine-dependent methyltransferases"/>
    <property type="match status" value="1"/>
</dbReference>
<dbReference type="Gene3D" id="3.40.50.150">
    <property type="entry name" value="Vaccinia Virus protein VP39"/>
    <property type="match status" value="1"/>
</dbReference>
<evidence type="ECO:0000256" key="4">
    <source>
        <dbReference type="RuleBase" id="RU362026"/>
    </source>
</evidence>
<accession>A0A1F6E6Z3</accession>
<dbReference type="InterPro" id="IPR001091">
    <property type="entry name" value="RM_Methyltransferase"/>
</dbReference>
<dbReference type="InterPro" id="IPR002052">
    <property type="entry name" value="DNA_methylase_N6_adenine_CS"/>
</dbReference>
<keyword evidence="3" id="KW-0808">Transferase</keyword>